<dbReference type="PANTHER" id="PTHR46525">
    <property type="entry name" value="EMB|CAB72159.1"/>
    <property type="match status" value="1"/>
</dbReference>
<evidence type="ECO:0000313" key="3">
    <source>
        <dbReference type="EMBL" id="CAK7332343.1"/>
    </source>
</evidence>
<evidence type="ECO:0000313" key="4">
    <source>
        <dbReference type="Proteomes" id="UP001314170"/>
    </source>
</evidence>
<gene>
    <name evidence="3" type="ORF">DCAF_LOCUS8932</name>
</gene>
<name>A0AAV1RDW2_9ROSI</name>
<sequence length="153" mass="17081">MATSKGYFARQNYRFLSNDLTHHAPLTHDSAFELDESDIYHHTTSRSNSPEFCKPVLSSRLAKKSTSSCRRTDPGDRAGGKPSSLPVNVPDWSKILKDEYRRGSDVVDDGVGDDDDDVNGEDCLDGGLRVPLTSCWRGRWLGQGSRRSRFMKG</sequence>
<accession>A0AAV1RDW2</accession>
<dbReference type="Proteomes" id="UP001314170">
    <property type="component" value="Unassembled WGS sequence"/>
</dbReference>
<dbReference type="GO" id="GO:0010150">
    <property type="term" value="P:leaf senescence"/>
    <property type="evidence" value="ECO:0007669"/>
    <property type="project" value="UniProtKB-ARBA"/>
</dbReference>
<dbReference type="PANTHER" id="PTHR46525:SF2">
    <property type="entry name" value="EMB|CAB72159.1"/>
    <property type="match status" value="1"/>
</dbReference>
<comment type="caution">
    <text evidence="3">The sequence shown here is derived from an EMBL/GenBank/DDBJ whole genome shotgun (WGS) entry which is preliminary data.</text>
</comment>
<protein>
    <submittedName>
        <fullName evidence="3">Uncharacterized protein</fullName>
    </submittedName>
</protein>
<dbReference type="AlphaFoldDB" id="A0AAV1RDW2"/>
<feature type="region of interest" description="Disordered" evidence="2">
    <location>
        <begin position="64"/>
        <end position="89"/>
    </location>
</feature>
<reference evidence="3 4" key="1">
    <citation type="submission" date="2024-01" db="EMBL/GenBank/DDBJ databases">
        <authorList>
            <person name="Waweru B."/>
        </authorList>
    </citation>
    <scope>NUCLEOTIDE SEQUENCE [LARGE SCALE GENOMIC DNA]</scope>
</reference>
<evidence type="ECO:0000256" key="2">
    <source>
        <dbReference type="SAM" id="MobiDB-lite"/>
    </source>
</evidence>
<feature type="compositionally biased region" description="Basic and acidic residues" evidence="2">
    <location>
        <begin position="70"/>
        <end position="79"/>
    </location>
</feature>
<dbReference type="EMBL" id="CAWUPB010000913">
    <property type="protein sequence ID" value="CAK7332343.1"/>
    <property type="molecule type" value="Genomic_DNA"/>
</dbReference>
<proteinExistence type="inferred from homology"/>
<evidence type="ECO:0000256" key="1">
    <source>
        <dbReference type="ARBA" id="ARBA00034773"/>
    </source>
</evidence>
<keyword evidence="4" id="KW-1185">Reference proteome</keyword>
<dbReference type="Pfam" id="PF04520">
    <property type="entry name" value="Senescence_reg"/>
    <property type="match status" value="1"/>
</dbReference>
<organism evidence="3 4">
    <name type="scientific">Dovyalis caffra</name>
    <dbReference type="NCBI Taxonomy" id="77055"/>
    <lineage>
        <taxon>Eukaryota</taxon>
        <taxon>Viridiplantae</taxon>
        <taxon>Streptophyta</taxon>
        <taxon>Embryophyta</taxon>
        <taxon>Tracheophyta</taxon>
        <taxon>Spermatophyta</taxon>
        <taxon>Magnoliopsida</taxon>
        <taxon>eudicotyledons</taxon>
        <taxon>Gunneridae</taxon>
        <taxon>Pentapetalae</taxon>
        <taxon>rosids</taxon>
        <taxon>fabids</taxon>
        <taxon>Malpighiales</taxon>
        <taxon>Salicaceae</taxon>
        <taxon>Flacourtieae</taxon>
        <taxon>Dovyalis</taxon>
    </lineage>
</organism>
<dbReference type="InterPro" id="IPR007608">
    <property type="entry name" value="Senescence_reg_S40"/>
</dbReference>
<comment type="similarity">
    <text evidence="1">Belongs to the senescence regulator S40 family.</text>
</comment>